<protein>
    <submittedName>
        <fullName evidence="2">Uncharacterized protein</fullName>
    </submittedName>
</protein>
<evidence type="ECO:0000256" key="1">
    <source>
        <dbReference type="SAM" id="MobiDB-lite"/>
    </source>
</evidence>
<organism evidence="2 3">
    <name type="scientific">Neoroseomonas terrae</name>
    <dbReference type="NCBI Taxonomy" id="424799"/>
    <lineage>
        <taxon>Bacteria</taxon>
        <taxon>Pseudomonadati</taxon>
        <taxon>Pseudomonadota</taxon>
        <taxon>Alphaproteobacteria</taxon>
        <taxon>Acetobacterales</taxon>
        <taxon>Acetobacteraceae</taxon>
        <taxon>Neoroseomonas</taxon>
    </lineage>
</organism>
<dbReference type="RefSeq" id="WP_211869273.1">
    <property type="nucleotide sequence ID" value="NZ_JAAEDI010000013.1"/>
</dbReference>
<proteinExistence type="predicted"/>
<keyword evidence="3" id="KW-1185">Reference proteome</keyword>
<comment type="caution">
    <text evidence="2">The sequence shown here is derived from an EMBL/GenBank/DDBJ whole genome shotgun (WGS) entry which is preliminary data.</text>
</comment>
<evidence type="ECO:0000313" key="3">
    <source>
        <dbReference type="Proteomes" id="UP000698752"/>
    </source>
</evidence>
<feature type="region of interest" description="Disordered" evidence="1">
    <location>
        <begin position="1"/>
        <end position="36"/>
    </location>
</feature>
<sequence length="57" mass="6275">MESIAPPGAATQAARVPTKRDVAPEPPTGRALWPTFMRRTLDDEKVRACAEDKRKPS</sequence>
<name>A0ABS5EHV8_9PROT</name>
<reference evidence="3" key="1">
    <citation type="journal article" date="2021" name="Syst. Appl. Microbiol.">
        <title>Roseomonas hellenica sp. nov., isolated from roots of wild-growing Alkanna tinctoria.</title>
        <authorList>
            <person name="Rat A."/>
            <person name="Naranjo H.D."/>
            <person name="Lebbe L."/>
            <person name="Cnockaert M."/>
            <person name="Krigas N."/>
            <person name="Grigoriadou K."/>
            <person name="Maloupa E."/>
            <person name="Willems A."/>
        </authorList>
    </citation>
    <scope>NUCLEOTIDE SEQUENCE [LARGE SCALE GENOMIC DNA]</scope>
    <source>
        <strain evidence="3">LMG 31159</strain>
    </source>
</reference>
<dbReference type="EMBL" id="JAAEDI010000013">
    <property type="protein sequence ID" value="MBR0650605.1"/>
    <property type="molecule type" value="Genomic_DNA"/>
</dbReference>
<dbReference type="Proteomes" id="UP000698752">
    <property type="component" value="Unassembled WGS sequence"/>
</dbReference>
<evidence type="ECO:0000313" key="2">
    <source>
        <dbReference type="EMBL" id="MBR0650605.1"/>
    </source>
</evidence>
<gene>
    <name evidence="2" type="ORF">GXW78_13095</name>
</gene>
<accession>A0ABS5EHV8</accession>